<dbReference type="InterPro" id="IPR026906">
    <property type="entry name" value="LRR_5"/>
</dbReference>
<reference evidence="1" key="1">
    <citation type="journal article" date="2021" name="Proc. Natl. Acad. Sci. U.S.A.">
        <title>A Catalog of Tens of Thousands of Viruses from Human Metagenomes Reveals Hidden Associations with Chronic Diseases.</title>
        <authorList>
            <person name="Tisza M.J."/>
            <person name="Buck C.B."/>
        </authorList>
    </citation>
    <scope>NUCLEOTIDE SEQUENCE</scope>
    <source>
        <strain evidence="1">CtO4916</strain>
    </source>
</reference>
<dbReference type="SUPFAM" id="SSF52058">
    <property type="entry name" value="L domain-like"/>
    <property type="match status" value="1"/>
</dbReference>
<name>A0A8S5N4F0_9CAUD</name>
<dbReference type="Pfam" id="PF13306">
    <property type="entry name" value="LRR_5"/>
    <property type="match status" value="1"/>
</dbReference>
<proteinExistence type="predicted"/>
<dbReference type="Gene3D" id="3.80.10.10">
    <property type="entry name" value="Ribonuclease Inhibitor"/>
    <property type="match status" value="1"/>
</dbReference>
<dbReference type="InterPro" id="IPR032675">
    <property type="entry name" value="LRR_dom_sf"/>
</dbReference>
<evidence type="ECO:0000313" key="1">
    <source>
        <dbReference type="EMBL" id="DAD89494.1"/>
    </source>
</evidence>
<protein>
    <submittedName>
        <fullName evidence="1">Tail sheath protein</fullName>
    </submittedName>
</protein>
<sequence length="614" mass="67008">MLTIIQGNDTTVSVLLHSQSLTLPDNEGGSYVERSKIDLSQAKGISVRLIPYMRWRPITPSFEVKGSTISIHYPASIQLVGKWDVEITFLTPEGGGYRQNRVRQAFAEVLAYSKGANSPEAYFITADVAQAVQGAKGDPGDKGDPGKSAYDLAQEEEGFSGTKQEYLKSLHGAPGKDLYQAAVERGYKGTFDDFLETQKGAPGAPGKSNYERAKELEGFQGTELEYLASLHGAPGEGIYKMAVRRGFVGSEEAYLKSQKGKDAYDDYLETTTDNPKKSRGEWAAINAITTQYLYRINNGTEALMNEQTMSADQLMELDRHRRNIINALRAKGAQVSDDDGLEAVPEKIGKIKAYILTVHRSQQFLDWKDVSFPPLKLSDDYRPADISWCVARNRFLTELPDFANLGEASIMGSFARECTALATVTLPDLSKVTAIESAFSGCSALTTATLGAMANVSNASWLFSGCSALTTATLGAMAKTVFAQGIFHECRSLRSVTIDFTGGEITNISYLFNQCNRLEIVTGVIDLSRVTDTGSAFNGCVILREVLLKGLKVDLVLFDCVNLSVESVKYLVDNLQQSTGKSITLPRAWQQAHEAEAKSYAQIAAAKGFALTFR</sequence>
<accession>A0A8S5N4F0</accession>
<dbReference type="EMBL" id="BK015062">
    <property type="protein sequence ID" value="DAD89494.1"/>
    <property type="molecule type" value="Genomic_DNA"/>
</dbReference>
<organism evidence="1">
    <name type="scientific">Myoviridae sp. ctO4916</name>
    <dbReference type="NCBI Taxonomy" id="2826645"/>
    <lineage>
        <taxon>Viruses</taxon>
        <taxon>Duplodnaviria</taxon>
        <taxon>Heunggongvirae</taxon>
        <taxon>Uroviricota</taxon>
        <taxon>Caudoviricetes</taxon>
    </lineage>
</organism>